<proteinExistence type="predicted"/>
<feature type="region of interest" description="Disordered" evidence="1">
    <location>
        <begin position="152"/>
        <end position="177"/>
    </location>
</feature>
<evidence type="ECO:0000313" key="3">
    <source>
        <dbReference type="Proteomes" id="UP000440578"/>
    </source>
</evidence>
<dbReference type="EMBL" id="VIIS01002208">
    <property type="protein sequence ID" value="KAF0287217.1"/>
    <property type="molecule type" value="Genomic_DNA"/>
</dbReference>
<comment type="caution">
    <text evidence="2">The sequence shown here is derived from an EMBL/GenBank/DDBJ whole genome shotgun (WGS) entry which is preliminary data.</text>
</comment>
<keyword evidence="3" id="KW-1185">Reference proteome</keyword>
<protein>
    <submittedName>
        <fullName evidence="2">Uncharacterized protein</fullName>
    </submittedName>
</protein>
<gene>
    <name evidence="2" type="ORF">FJT64_001478</name>
</gene>
<feature type="region of interest" description="Disordered" evidence="1">
    <location>
        <begin position="1"/>
        <end position="61"/>
    </location>
</feature>
<name>A0A6A4UU23_AMPAM</name>
<evidence type="ECO:0000313" key="2">
    <source>
        <dbReference type="EMBL" id="KAF0287217.1"/>
    </source>
</evidence>
<feature type="region of interest" description="Disordered" evidence="1">
    <location>
        <begin position="108"/>
        <end position="139"/>
    </location>
</feature>
<sequence length="234" mass="26228">MFINLDYKDPVRKDFGFGARLKPRKRPDTAAPKPPTSAKRGGKRHRSRPTPTPRPAPPVTSYLAPLTEFVSTTSSPVVRPVIRDPVTRHKNGYTVKFTIEGLKRRRPESASLVHEGAKLSDGGRPGGQYSGPRNHTRHYDNGRYRAEFQTKGPYWDDQRSHADGTADHDESGRPRYSPGFIRAGKLWGSVPGTTGLDYPNLTQVPLTRFTCKHQYRTGGYYADVEAGCQVRREP</sequence>
<dbReference type="AlphaFoldDB" id="A0A6A4UU23"/>
<evidence type="ECO:0000256" key="1">
    <source>
        <dbReference type="SAM" id="MobiDB-lite"/>
    </source>
</evidence>
<feature type="compositionally biased region" description="Basic and acidic residues" evidence="1">
    <location>
        <begin position="152"/>
        <end position="173"/>
    </location>
</feature>
<dbReference type="Proteomes" id="UP000440578">
    <property type="component" value="Unassembled WGS sequence"/>
</dbReference>
<reference evidence="2 3" key="1">
    <citation type="submission" date="2019-07" db="EMBL/GenBank/DDBJ databases">
        <title>Draft genome assembly of a fouling barnacle, Amphibalanus amphitrite (Darwin, 1854): The first reference genome for Thecostraca.</title>
        <authorList>
            <person name="Kim W."/>
        </authorList>
    </citation>
    <scope>NUCLEOTIDE SEQUENCE [LARGE SCALE GENOMIC DNA]</scope>
    <source>
        <strain evidence="2">SNU_AA5</strain>
        <tissue evidence="2">Soma without cirri and trophi</tissue>
    </source>
</reference>
<dbReference type="OrthoDB" id="6514762at2759"/>
<accession>A0A6A4UU23</accession>
<feature type="compositionally biased region" description="Basic and acidic residues" evidence="1">
    <location>
        <begin position="1"/>
        <end position="15"/>
    </location>
</feature>
<organism evidence="2 3">
    <name type="scientific">Amphibalanus amphitrite</name>
    <name type="common">Striped barnacle</name>
    <name type="synonym">Balanus amphitrite</name>
    <dbReference type="NCBI Taxonomy" id="1232801"/>
    <lineage>
        <taxon>Eukaryota</taxon>
        <taxon>Metazoa</taxon>
        <taxon>Ecdysozoa</taxon>
        <taxon>Arthropoda</taxon>
        <taxon>Crustacea</taxon>
        <taxon>Multicrustacea</taxon>
        <taxon>Cirripedia</taxon>
        <taxon>Thoracica</taxon>
        <taxon>Thoracicalcarea</taxon>
        <taxon>Balanomorpha</taxon>
        <taxon>Balanoidea</taxon>
        <taxon>Balanidae</taxon>
        <taxon>Amphibalaninae</taxon>
        <taxon>Amphibalanus</taxon>
    </lineage>
</organism>